<dbReference type="InterPro" id="IPR001310">
    <property type="entry name" value="Histidine_triad_HIT"/>
</dbReference>
<reference evidence="3" key="1">
    <citation type="thesis" date="2020" institute="Technische Universitat Dresden" country="Dresden, Germany">
        <title>The Agarolytic System of Microbulbifer elongatus PORT2, Isolated from Batu Karas, Pangandaran West Java Indonesia.</title>
        <authorList>
            <person name="Anggraeni S.R."/>
        </authorList>
    </citation>
    <scope>NUCLEOTIDE SEQUENCE</scope>
    <source>
        <strain evidence="3">PORT2</strain>
    </source>
</reference>
<dbReference type="Gene3D" id="3.30.428.10">
    <property type="entry name" value="HIT-like"/>
    <property type="match status" value="1"/>
</dbReference>
<dbReference type="Pfam" id="PF01230">
    <property type="entry name" value="HIT"/>
    <property type="match status" value="1"/>
</dbReference>
<feature type="short sequence motif" description="Histidine triad motif" evidence="1">
    <location>
        <begin position="98"/>
        <end position="102"/>
    </location>
</feature>
<gene>
    <name evidence="3" type="ORF">HXX02_17085</name>
</gene>
<dbReference type="CDD" id="cd01276">
    <property type="entry name" value="PKCI_related"/>
    <property type="match status" value="1"/>
</dbReference>
<dbReference type="PROSITE" id="PS00892">
    <property type="entry name" value="HIT_1"/>
    <property type="match status" value="1"/>
</dbReference>
<dbReference type="RefSeq" id="WP_231757902.1">
    <property type="nucleotide sequence ID" value="NZ_CP088953.1"/>
</dbReference>
<sequence>MAEASVFSRIIAGDIPAPRLYEDDQCIVIKDRAPQAPTHLLIIPRKPLVSVADAREEDVPLLGHLLWVASKMAERLKLEDGFRLVINNGRGAGQTVFHLHIHLLAQRELPEEGLTEDLQD</sequence>
<organism evidence="3 4">
    <name type="scientific">Microbulbifer elongatus</name>
    <dbReference type="NCBI Taxonomy" id="86173"/>
    <lineage>
        <taxon>Bacteria</taxon>
        <taxon>Pseudomonadati</taxon>
        <taxon>Pseudomonadota</taxon>
        <taxon>Gammaproteobacteria</taxon>
        <taxon>Cellvibrionales</taxon>
        <taxon>Microbulbiferaceae</taxon>
        <taxon>Microbulbifer</taxon>
    </lineage>
</organism>
<name>A0ABT1P7U3_9GAMM</name>
<dbReference type="SUPFAM" id="SSF54197">
    <property type="entry name" value="HIT-like"/>
    <property type="match status" value="1"/>
</dbReference>
<dbReference type="PRINTS" id="PR00332">
    <property type="entry name" value="HISTRIAD"/>
</dbReference>
<protein>
    <submittedName>
        <fullName evidence="3">Histidine triad nucleotide-binding protein</fullName>
    </submittedName>
</protein>
<dbReference type="InterPro" id="IPR036265">
    <property type="entry name" value="HIT-like_sf"/>
</dbReference>
<dbReference type="PANTHER" id="PTHR23089">
    <property type="entry name" value="HISTIDINE TRIAD HIT PROTEIN"/>
    <property type="match status" value="1"/>
</dbReference>
<dbReference type="EMBL" id="JACASI010000049">
    <property type="protein sequence ID" value="MCQ3831151.1"/>
    <property type="molecule type" value="Genomic_DNA"/>
</dbReference>
<dbReference type="InterPro" id="IPR019808">
    <property type="entry name" value="Histidine_triad_CS"/>
</dbReference>
<dbReference type="PROSITE" id="PS51084">
    <property type="entry name" value="HIT_2"/>
    <property type="match status" value="1"/>
</dbReference>
<evidence type="ECO:0000259" key="2">
    <source>
        <dbReference type="PROSITE" id="PS51084"/>
    </source>
</evidence>
<accession>A0ABT1P7U3</accession>
<comment type="caution">
    <text evidence="3">The sequence shown here is derived from an EMBL/GenBank/DDBJ whole genome shotgun (WGS) entry which is preliminary data.</text>
</comment>
<evidence type="ECO:0000313" key="4">
    <source>
        <dbReference type="Proteomes" id="UP001205566"/>
    </source>
</evidence>
<dbReference type="Proteomes" id="UP001205566">
    <property type="component" value="Unassembled WGS sequence"/>
</dbReference>
<feature type="domain" description="HIT" evidence="2">
    <location>
        <begin position="6"/>
        <end position="114"/>
    </location>
</feature>
<dbReference type="InterPro" id="IPR011146">
    <property type="entry name" value="HIT-like"/>
</dbReference>
<keyword evidence="4" id="KW-1185">Reference proteome</keyword>
<evidence type="ECO:0000256" key="1">
    <source>
        <dbReference type="PROSITE-ProRule" id="PRU00464"/>
    </source>
</evidence>
<proteinExistence type="predicted"/>
<evidence type="ECO:0000313" key="3">
    <source>
        <dbReference type="EMBL" id="MCQ3831151.1"/>
    </source>
</evidence>